<dbReference type="eggNOG" id="COG0640">
    <property type="taxonomic scope" value="Bacteria"/>
</dbReference>
<proteinExistence type="predicted"/>
<dbReference type="SUPFAM" id="SSF46785">
    <property type="entry name" value="Winged helix' DNA-binding domain"/>
    <property type="match status" value="1"/>
</dbReference>
<dbReference type="GO" id="GO:0003677">
    <property type="term" value="F:DNA binding"/>
    <property type="evidence" value="ECO:0007669"/>
    <property type="project" value="UniProtKB-KW"/>
</dbReference>
<dbReference type="PRINTS" id="PR00778">
    <property type="entry name" value="HTHARSR"/>
</dbReference>
<keyword evidence="3" id="KW-0804">Transcription</keyword>
<dbReference type="InterPro" id="IPR001845">
    <property type="entry name" value="HTH_ArsR_DNA-bd_dom"/>
</dbReference>
<dbReference type="Pfam" id="PF01022">
    <property type="entry name" value="HTH_5"/>
    <property type="match status" value="1"/>
</dbReference>
<dbReference type="PANTHER" id="PTHR43132:SF6">
    <property type="entry name" value="HTH-TYPE TRANSCRIPTIONAL REPRESSOR CZRA"/>
    <property type="match status" value="1"/>
</dbReference>
<dbReference type="InterPro" id="IPR051011">
    <property type="entry name" value="Metal_resp_trans_reg"/>
</dbReference>
<dbReference type="GO" id="GO:0003700">
    <property type="term" value="F:DNA-binding transcription factor activity"/>
    <property type="evidence" value="ECO:0007669"/>
    <property type="project" value="InterPro"/>
</dbReference>
<dbReference type="Proteomes" id="UP000029055">
    <property type="component" value="Unassembled WGS sequence"/>
</dbReference>
<evidence type="ECO:0000259" key="4">
    <source>
        <dbReference type="PROSITE" id="PS50987"/>
    </source>
</evidence>
<dbReference type="AlphaFoldDB" id="A0A087DTU9"/>
<evidence type="ECO:0000256" key="1">
    <source>
        <dbReference type="ARBA" id="ARBA00023015"/>
    </source>
</evidence>
<sequence>MALVEMTTTVLPATDMVNVAGEVGSVTCSIDMDTHLHNGADHRRLVSISLIEGHDHDQASSVGGSSATSPTHRAIHRELHDCTVGTVDLGIQELRESIPEERQIVNVADIFSLLGDPARLRILIALSVRRLRVCDLVKVVGASESSVSHALRILRAHRVVDVIRRGREAHYALADSHVRALLELAIDHVNHSPLTLHADSNHDHTSDS</sequence>
<keyword evidence="2" id="KW-0238">DNA-binding</keyword>
<accession>A0A087DTU9</accession>
<evidence type="ECO:0000256" key="3">
    <source>
        <dbReference type="ARBA" id="ARBA00023163"/>
    </source>
</evidence>
<protein>
    <submittedName>
        <fullName evidence="5">ArsR family transcriptional regulator</fullName>
    </submittedName>
</protein>
<dbReference type="InterPro" id="IPR036388">
    <property type="entry name" value="WH-like_DNA-bd_sf"/>
</dbReference>
<gene>
    <name evidence="5" type="ORF">BISU_2150</name>
</gene>
<comment type="caution">
    <text evidence="5">The sequence shown here is derived from an EMBL/GenBank/DDBJ whole genome shotgun (WGS) entry which is preliminary data.</text>
</comment>
<evidence type="ECO:0000313" key="5">
    <source>
        <dbReference type="EMBL" id="KFI98949.1"/>
    </source>
</evidence>
<feature type="domain" description="HTH arsR-type" evidence="4">
    <location>
        <begin position="99"/>
        <end position="193"/>
    </location>
</feature>
<dbReference type="PANTHER" id="PTHR43132">
    <property type="entry name" value="ARSENICAL RESISTANCE OPERON REPRESSOR ARSR-RELATED"/>
    <property type="match status" value="1"/>
</dbReference>
<dbReference type="Gene3D" id="1.10.10.10">
    <property type="entry name" value="Winged helix-like DNA-binding domain superfamily/Winged helix DNA-binding domain"/>
    <property type="match status" value="1"/>
</dbReference>
<keyword evidence="1" id="KW-0805">Transcription regulation</keyword>
<dbReference type="PROSITE" id="PS50987">
    <property type="entry name" value="HTH_ARSR_2"/>
    <property type="match status" value="1"/>
</dbReference>
<evidence type="ECO:0000313" key="6">
    <source>
        <dbReference type="Proteomes" id="UP000029055"/>
    </source>
</evidence>
<dbReference type="NCBIfam" id="NF033788">
    <property type="entry name" value="HTH_metalloreg"/>
    <property type="match status" value="1"/>
</dbReference>
<name>A0A087DTU9_9BIFI</name>
<dbReference type="RefSeq" id="WP_233419515.1">
    <property type="nucleotide sequence ID" value="NZ_JAZHTW010000006.1"/>
</dbReference>
<keyword evidence="6" id="KW-1185">Reference proteome</keyword>
<dbReference type="CDD" id="cd00090">
    <property type="entry name" value="HTH_ARSR"/>
    <property type="match status" value="1"/>
</dbReference>
<dbReference type="InterPro" id="IPR036390">
    <property type="entry name" value="WH_DNA-bd_sf"/>
</dbReference>
<dbReference type="SMART" id="SM00418">
    <property type="entry name" value="HTH_ARSR"/>
    <property type="match status" value="1"/>
</dbReference>
<reference evidence="5 6" key="1">
    <citation type="submission" date="2014-03" db="EMBL/GenBank/DDBJ databases">
        <title>Genomics of Bifidobacteria.</title>
        <authorList>
            <person name="Ventura M."/>
            <person name="Milani C."/>
            <person name="Lugli G.A."/>
        </authorList>
    </citation>
    <scope>NUCLEOTIDE SEQUENCE [LARGE SCALE GENOMIC DNA]</scope>
    <source>
        <strain evidence="5 6">LMG 11597</strain>
    </source>
</reference>
<evidence type="ECO:0000256" key="2">
    <source>
        <dbReference type="ARBA" id="ARBA00023125"/>
    </source>
</evidence>
<dbReference type="EMBL" id="JGZR01000016">
    <property type="protein sequence ID" value="KFI98949.1"/>
    <property type="molecule type" value="Genomic_DNA"/>
</dbReference>
<organism evidence="5 6">
    <name type="scientific">Bifidobacterium subtile</name>
    <dbReference type="NCBI Taxonomy" id="77635"/>
    <lineage>
        <taxon>Bacteria</taxon>
        <taxon>Bacillati</taxon>
        <taxon>Actinomycetota</taxon>
        <taxon>Actinomycetes</taxon>
        <taxon>Bifidobacteriales</taxon>
        <taxon>Bifidobacteriaceae</taxon>
        <taxon>Bifidobacterium</taxon>
    </lineage>
</organism>
<dbReference type="STRING" id="77635.BISU_2150"/>
<dbReference type="InterPro" id="IPR011991">
    <property type="entry name" value="ArsR-like_HTH"/>
</dbReference>